<gene>
    <name evidence="1" type="ORF">PMACD_LOCUS11596</name>
</gene>
<keyword evidence="2" id="KW-1185">Reference proteome</keyword>
<dbReference type="Proteomes" id="UP000663880">
    <property type="component" value="Unassembled WGS sequence"/>
</dbReference>
<accession>A0A821VE38</accession>
<dbReference type="EMBL" id="CAJOBZ010000040">
    <property type="protein sequence ID" value="CAF4904660.1"/>
    <property type="molecule type" value="Genomic_DNA"/>
</dbReference>
<evidence type="ECO:0000313" key="2">
    <source>
        <dbReference type="Proteomes" id="UP000663880"/>
    </source>
</evidence>
<protein>
    <submittedName>
        <fullName evidence="1">Uncharacterized protein</fullName>
    </submittedName>
</protein>
<comment type="caution">
    <text evidence="1">The sequence shown here is derived from an EMBL/GenBank/DDBJ whole genome shotgun (WGS) entry which is preliminary data.</text>
</comment>
<proteinExistence type="predicted"/>
<evidence type="ECO:0000313" key="1">
    <source>
        <dbReference type="EMBL" id="CAF4904660.1"/>
    </source>
</evidence>
<name>A0A821VE38_9NEOP</name>
<dbReference type="AlphaFoldDB" id="A0A821VE38"/>
<organism evidence="1 2">
    <name type="scientific">Pieris macdunnoughi</name>
    <dbReference type="NCBI Taxonomy" id="345717"/>
    <lineage>
        <taxon>Eukaryota</taxon>
        <taxon>Metazoa</taxon>
        <taxon>Ecdysozoa</taxon>
        <taxon>Arthropoda</taxon>
        <taxon>Hexapoda</taxon>
        <taxon>Insecta</taxon>
        <taxon>Pterygota</taxon>
        <taxon>Neoptera</taxon>
        <taxon>Endopterygota</taxon>
        <taxon>Lepidoptera</taxon>
        <taxon>Glossata</taxon>
        <taxon>Ditrysia</taxon>
        <taxon>Papilionoidea</taxon>
        <taxon>Pieridae</taxon>
        <taxon>Pierinae</taxon>
        <taxon>Pieris</taxon>
    </lineage>
</organism>
<sequence length="145" mass="16047">MVIFTRLSSQEYQTPYLQNSYKTHTDVRLGLIKEEEKLLVGENFMRKILGATKRMETRESGKAIPGGSDRCRWKDSMKKNRVDCSSVGLVGGVSSSGGLGHFAGCASSIIAMKSDEAIVHSLVTSWRLRDASCPNHCNLAFNVQY</sequence>
<reference evidence="1" key="1">
    <citation type="submission" date="2021-02" db="EMBL/GenBank/DDBJ databases">
        <authorList>
            <person name="Steward A R."/>
        </authorList>
    </citation>
    <scope>NUCLEOTIDE SEQUENCE</scope>
</reference>